<feature type="domain" description="NADP-dependent oxidoreductase" evidence="3">
    <location>
        <begin position="154"/>
        <end position="199"/>
    </location>
</feature>
<dbReference type="GO" id="GO:0016491">
    <property type="term" value="F:oxidoreductase activity"/>
    <property type="evidence" value="ECO:0007669"/>
    <property type="project" value="UniProtKB-KW"/>
</dbReference>
<dbReference type="EMBL" id="ML220115">
    <property type="protein sequence ID" value="TGZ82594.1"/>
    <property type="molecule type" value="Genomic_DNA"/>
</dbReference>
<evidence type="ECO:0000256" key="1">
    <source>
        <dbReference type="ARBA" id="ARBA00023002"/>
    </source>
</evidence>
<keyword evidence="1" id="KW-0560">Oxidoreductase</keyword>
<dbReference type="SUPFAM" id="SSF51430">
    <property type="entry name" value="NAD(P)-linked oxidoreductase"/>
    <property type="match status" value="1"/>
</dbReference>
<feature type="region of interest" description="Disordered" evidence="2">
    <location>
        <begin position="27"/>
        <end position="46"/>
    </location>
</feature>
<evidence type="ECO:0000259" key="3">
    <source>
        <dbReference type="Pfam" id="PF00248"/>
    </source>
</evidence>
<accession>A0A4S2N112</accession>
<keyword evidence="5" id="KW-1185">Reference proteome</keyword>
<dbReference type="InterPro" id="IPR036812">
    <property type="entry name" value="NAD(P)_OxRdtase_dom_sf"/>
</dbReference>
<evidence type="ECO:0000256" key="2">
    <source>
        <dbReference type="SAM" id="MobiDB-lite"/>
    </source>
</evidence>
<evidence type="ECO:0000313" key="4">
    <source>
        <dbReference type="EMBL" id="TGZ82594.1"/>
    </source>
</evidence>
<dbReference type="GO" id="GO:0005737">
    <property type="term" value="C:cytoplasm"/>
    <property type="evidence" value="ECO:0007669"/>
    <property type="project" value="TreeGrafter"/>
</dbReference>
<dbReference type="PANTHER" id="PTHR43625">
    <property type="entry name" value="AFLATOXIN B1 ALDEHYDE REDUCTASE"/>
    <property type="match status" value="1"/>
</dbReference>
<organism evidence="4 5">
    <name type="scientific">Ascodesmis nigricans</name>
    <dbReference type="NCBI Taxonomy" id="341454"/>
    <lineage>
        <taxon>Eukaryota</taxon>
        <taxon>Fungi</taxon>
        <taxon>Dikarya</taxon>
        <taxon>Ascomycota</taxon>
        <taxon>Pezizomycotina</taxon>
        <taxon>Pezizomycetes</taxon>
        <taxon>Pezizales</taxon>
        <taxon>Ascodesmidaceae</taxon>
        <taxon>Ascodesmis</taxon>
    </lineage>
</organism>
<dbReference type="InterPro" id="IPR050791">
    <property type="entry name" value="Aldo-Keto_reductase"/>
</dbReference>
<dbReference type="STRING" id="341454.A0A4S2N112"/>
<feature type="compositionally biased region" description="Basic and acidic residues" evidence="2">
    <location>
        <begin position="27"/>
        <end position="36"/>
    </location>
</feature>
<protein>
    <recommendedName>
        <fullName evidence="3">NADP-dependent oxidoreductase domain-containing protein</fullName>
    </recommendedName>
</protein>
<dbReference type="Proteomes" id="UP000298138">
    <property type="component" value="Unassembled WGS sequence"/>
</dbReference>
<gene>
    <name evidence="4" type="ORF">EX30DRAFT_363111</name>
</gene>
<name>A0A4S2N112_9PEZI</name>
<dbReference type="InterPro" id="IPR023210">
    <property type="entry name" value="NADP_OxRdtase_dom"/>
</dbReference>
<reference evidence="4 5" key="1">
    <citation type="submission" date="2019-04" db="EMBL/GenBank/DDBJ databases">
        <title>Comparative genomics and transcriptomics to analyze fruiting body development in filamentous ascomycetes.</title>
        <authorList>
            <consortium name="DOE Joint Genome Institute"/>
            <person name="Lutkenhaus R."/>
            <person name="Traeger S."/>
            <person name="Breuer J."/>
            <person name="Kuo A."/>
            <person name="Lipzen A."/>
            <person name="Pangilinan J."/>
            <person name="Dilworth D."/>
            <person name="Sandor L."/>
            <person name="Poggeler S."/>
            <person name="Barry K."/>
            <person name="Grigoriev I.V."/>
            <person name="Nowrousian M."/>
        </authorList>
    </citation>
    <scope>NUCLEOTIDE SEQUENCE [LARGE SCALE GENOMIC DNA]</scope>
    <source>
        <strain evidence="4 5">CBS 389.68</strain>
    </source>
</reference>
<dbReference type="Gene3D" id="3.20.20.100">
    <property type="entry name" value="NADP-dependent oxidoreductase domain"/>
    <property type="match status" value="2"/>
</dbReference>
<dbReference type="PANTHER" id="PTHR43625:SF40">
    <property type="entry name" value="ALDO-KETO REDUCTASE YAKC [NADP(+)]"/>
    <property type="match status" value="1"/>
</dbReference>
<dbReference type="Pfam" id="PF00248">
    <property type="entry name" value="Aldo_ket_red"/>
    <property type="match status" value="1"/>
</dbReference>
<dbReference type="InParanoid" id="A0A4S2N112"/>
<sequence>MMLRTVVAAVVVAGKLDFLNSPAEAETMKSIRRDGKPSSPASRTSTAHFYGDSKSLLSRWFLSDASIRAHIFLSTKIGLKVVPRPPTSSNIELPSTLELHGEKKYVDDAVQMALTRLVVEVIDILYLQRTHRRAHSDRGDDDRVDGMGREGEDQVEYSPFAREIEENGVLDAARELGIAVVAYSPLGKGLLTGRFKRRQVLQSYSSMRGSWRSSRRRVRSINPLGLVMAVPWRICRFGPVEVVMGDGKPSIEA</sequence>
<dbReference type="AlphaFoldDB" id="A0A4S2N112"/>
<dbReference type="OrthoDB" id="37537at2759"/>
<proteinExistence type="predicted"/>
<evidence type="ECO:0000313" key="5">
    <source>
        <dbReference type="Proteomes" id="UP000298138"/>
    </source>
</evidence>